<gene>
    <name evidence="1" type="ORF">QJS10_CPA01g00933</name>
</gene>
<name>A0AAV9FVY6_ACOCL</name>
<dbReference type="EMBL" id="JAUJYO010000001">
    <property type="protein sequence ID" value="KAK1327038.1"/>
    <property type="molecule type" value="Genomic_DNA"/>
</dbReference>
<protein>
    <submittedName>
        <fullName evidence="1">Uncharacterized protein</fullName>
    </submittedName>
</protein>
<reference evidence="1" key="1">
    <citation type="journal article" date="2023" name="Nat. Commun.">
        <title>Diploid and tetraploid genomes of Acorus and the evolution of monocots.</title>
        <authorList>
            <person name="Ma L."/>
            <person name="Liu K.W."/>
            <person name="Li Z."/>
            <person name="Hsiao Y.Y."/>
            <person name="Qi Y."/>
            <person name="Fu T."/>
            <person name="Tang G.D."/>
            <person name="Zhang D."/>
            <person name="Sun W.H."/>
            <person name="Liu D.K."/>
            <person name="Li Y."/>
            <person name="Chen G.Z."/>
            <person name="Liu X.D."/>
            <person name="Liao X.Y."/>
            <person name="Jiang Y.T."/>
            <person name="Yu X."/>
            <person name="Hao Y."/>
            <person name="Huang J."/>
            <person name="Zhao X.W."/>
            <person name="Ke S."/>
            <person name="Chen Y.Y."/>
            <person name="Wu W.L."/>
            <person name="Hsu J.L."/>
            <person name="Lin Y.F."/>
            <person name="Huang M.D."/>
            <person name="Li C.Y."/>
            <person name="Huang L."/>
            <person name="Wang Z.W."/>
            <person name="Zhao X."/>
            <person name="Zhong W.Y."/>
            <person name="Peng D.H."/>
            <person name="Ahmad S."/>
            <person name="Lan S."/>
            <person name="Zhang J.S."/>
            <person name="Tsai W.C."/>
            <person name="Van de Peer Y."/>
            <person name="Liu Z.J."/>
        </authorList>
    </citation>
    <scope>NUCLEOTIDE SEQUENCE</scope>
    <source>
        <strain evidence="1">CP</strain>
    </source>
</reference>
<organism evidence="1 2">
    <name type="scientific">Acorus calamus</name>
    <name type="common">Sweet flag</name>
    <dbReference type="NCBI Taxonomy" id="4465"/>
    <lineage>
        <taxon>Eukaryota</taxon>
        <taxon>Viridiplantae</taxon>
        <taxon>Streptophyta</taxon>
        <taxon>Embryophyta</taxon>
        <taxon>Tracheophyta</taxon>
        <taxon>Spermatophyta</taxon>
        <taxon>Magnoliopsida</taxon>
        <taxon>Liliopsida</taxon>
        <taxon>Acoraceae</taxon>
        <taxon>Acorus</taxon>
    </lineage>
</organism>
<comment type="caution">
    <text evidence="1">The sequence shown here is derived from an EMBL/GenBank/DDBJ whole genome shotgun (WGS) entry which is preliminary data.</text>
</comment>
<reference evidence="1" key="2">
    <citation type="submission" date="2023-06" db="EMBL/GenBank/DDBJ databases">
        <authorList>
            <person name="Ma L."/>
            <person name="Liu K.-W."/>
            <person name="Li Z."/>
            <person name="Hsiao Y.-Y."/>
            <person name="Qi Y."/>
            <person name="Fu T."/>
            <person name="Tang G."/>
            <person name="Zhang D."/>
            <person name="Sun W.-H."/>
            <person name="Liu D.-K."/>
            <person name="Li Y."/>
            <person name="Chen G.-Z."/>
            <person name="Liu X.-D."/>
            <person name="Liao X.-Y."/>
            <person name="Jiang Y.-T."/>
            <person name="Yu X."/>
            <person name="Hao Y."/>
            <person name="Huang J."/>
            <person name="Zhao X.-W."/>
            <person name="Ke S."/>
            <person name="Chen Y.-Y."/>
            <person name="Wu W.-L."/>
            <person name="Hsu J.-L."/>
            <person name="Lin Y.-F."/>
            <person name="Huang M.-D."/>
            <person name="Li C.-Y."/>
            <person name="Huang L."/>
            <person name="Wang Z.-W."/>
            <person name="Zhao X."/>
            <person name="Zhong W.-Y."/>
            <person name="Peng D.-H."/>
            <person name="Ahmad S."/>
            <person name="Lan S."/>
            <person name="Zhang J.-S."/>
            <person name="Tsai W.-C."/>
            <person name="Van De Peer Y."/>
            <person name="Liu Z.-J."/>
        </authorList>
    </citation>
    <scope>NUCLEOTIDE SEQUENCE</scope>
    <source>
        <strain evidence="1">CP</strain>
        <tissue evidence="1">Leaves</tissue>
    </source>
</reference>
<dbReference type="Proteomes" id="UP001180020">
    <property type="component" value="Unassembled WGS sequence"/>
</dbReference>
<sequence length="89" mass="10396">MLLKVKFFMWLMSHERLITKSYKAKWRPQESTDRSLSIGTKETLSHLIQFLPSDEGDMRTYGADHGTSSYFYFDTGPLGDGKTNEKERR</sequence>
<dbReference type="AlphaFoldDB" id="A0AAV9FVY6"/>
<proteinExistence type="predicted"/>
<accession>A0AAV9FVY6</accession>
<evidence type="ECO:0000313" key="2">
    <source>
        <dbReference type="Proteomes" id="UP001180020"/>
    </source>
</evidence>
<keyword evidence="2" id="KW-1185">Reference proteome</keyword>
<evidence type="ECO:0000313" key="1">
    <source>
        <dbReference type="EMBL" id="KAK1327038.1"/>
    </source>
</evidence>